<dbReference type="InterPro" id="IPR004447">
    <property type="entry name" value="Peptidase_S41A"/>
</dbReference>
<protein>
    <submittedName>
        <fullName evidence="8">S41 family peptidase</fullName>
    </submittedName>
</protein>
<comment type="similarity">
    <text evidence="1 5">Belongs to the peptidase S41A family.</text>
</comment>
<dbReference type="InterPro" id="IPR001478">
    <property type="entry name" value="PDZ"/>
</dbReference>
<keyword evidence="2 5" id="KW-0645">Protease</keyword>
<dbReference type="FunFam" id="2.30.42.10:FF:000063">
    <property type="entry name" value="Peptidase, S41 family"/>
    <property type="match status" value="1"/>
</dbReference>
<dbReference type="Gene3D" id="3.30.750.44">
    <property type="match status" value="1"/>
</dbReference>
<dbReference type="EMBL" id="CP038231">
    <property type="protein sequence ID" value="QDH14287.1"/>
    <property type="molecule type" value="Genomic_DNA"/>
</dbReference>
<feature type="compositionally biased region" description="Low complexity" evidence="6">
    <location>
        <begin position="416"/>
        <end position="438"/>
    </location>
</feature>
<gene>
    <name evidence="8" type="ORF">E3E12_01690</name>
</gene>
<dbReference type="SMART" id="SM00245">
    <property type="entry name" value="TSPc"/>
    <property type="match status" value="1"/>
</dbReference>
<dbReference type="PROSITE" id="PS50106">
    <property type="entry name" value="PDZ"/>
    <property type="match status" value="1"/>
</dbReference>
<dbReference type="GO" id="GO:0006508">
    <property type="term" value="P:proteolysis"/>
    <property type="evidence" value="ECO:0007669"/>
    <property type="project" value="UniProtKB-KW"/>
</dbReference>
<dbReference type="InterPro" id="IPR029045">
    <property type="entry name" value="ClpP/crotonase-like_dom_sf"/>
</dbReference>
<accession>A0A4Y6UCX9</accession>
<evidence type="ECO:0000256" key="6">
    <source>
        <dbReference type="SAM" id="MobiDB-lite"/>
    </source>
</evidence>
<evidence type="ECO:0000259" key="7">
    <source>
        <dbReference type="PROSITE" id="PS50106"/>
    </source>
</evidence>
<dbReference type="OrthoDB" id="9812068at2"/>
<sequence>MDIVRAEYVQPMTYKKLINNALNGMVGDLDPHSAYMSPEQFKEMQDEMGGQFGGLGLQIQSDAKHLRIVSPIDGTPAAKAGLKPGEVILDVDGKSVADMNVDQAVKKMRGKPGTKVTLTLLDPKTGKTRTVTLTRQIIHVQVVRAALYGPVAYIRISEFGDHVAKEVRKAWEKLQEDAQKKHVHIIGLVLDVRSDPGGKLDQVIAVCRDFIKQGEIVSIRGRHPENNQHWEAKGRDITHGLPIVVLTNAGSASASEILAGAIKDHHRGLIMGQRTFGKGSVQTIIPIADQGALRLTTARYYTPSGQSIQGHGITPDIPVAESADDDSFYTYHESDLAHVLSNVGSKKAAAEVATLPPAARTIPKEPPKGWPAYDPTNPKTDFQLQQALHLLHAETNTPEPRVEVTSATLTPHKEGVPASKAAPAKVPAKPAPAQHAVP</sequence>
<dbReference type="Gene3D" id="3.90.226.10">
    <property type="entry name" value="2-enoyl-CoA Hydratase, Chain A, domain 1"/>
    <property type="match status" value="1"/>
</dbReference>
<evidence type="ECO:0000256" key="3">
    <source>
        <dbReference type="ARBA" id="ARBA00022801"/>
    </source>
</evidence>
<dbReference type="GO" id="GO:0004175">
    <property type="term" value="F:endopeptidase activity"/>
    <property type="evidence" value="ECO:0007669"/>
    <property type="project" value="TreeGrafter"/>
</dbReference>
<dbReference type="CDD" id="cd06782">
    <property type="entry name" value="cpPDZ_CPP-like"/>
    <property type="match status" value="1"/>
</dbReference>
<organism evidence="8 9">
    <name type="scientific">Formicincola oecophyllae</name>
    <dbReference type="NCBI Taxonomy" id="2558361"/>
    <lineage>
        <taxon>Bacteria</taxon>
        <taxon>Pseudomonadati</taxon>
        <taxon>Pseudomonadota</taxon>
        <taxon>Alphaproteobacteria</taxon>
        <taxon>Acetobacterales</taxon>
        <taxon>Acetobacteraceae</taxon>
        <taxon>Formicincola</taxon>
    </lineage>
</organism>
<keyword evidence="4 5" id="KW-0720">Serine protease</keyword>
<feature type="domain" description="PDZ" evidence="7">
    <location>
        <begin position="41"/>
        <end position="109"/>
    </location>
</feature>
<keyword evidence="3 5" id="KW-0378">Hydrolase</keyword>
<dbReference type="SMART" id="SM00228">
    <property type="entry name" value="PDZ"/>
    <property type="match status" value="1"/>
</dbReference>
<dbReference type="GO" id="GO:0030288">
    <property type="term" value="C:outer membrane-bounded periplasmic space"/>
    <property type="evidence" value="ECO:0007669"/>
    <property type="project" value="TreeGrafter"/>
</dbReference>
<dbReference type="AlphaFoldDB" id="A0A4Y6UCX9"/>
<evidence type="ECO:0000313" key="9">
    <source>
        <dbReference type="Proteomes" id="UP000318709"/>
    </source>
</evidence>
<dbReference type="Pfam" id="PF00595">
    <property type="entry name" value="PDZ"/>
    <property type="match status" value="1"/>
</dbReference>
<dbReference type="InterPro" id="IPR005151">
    <property type="entry name" value="Tail-specific_protease"/>
</dbReference>
<dbReference type="Pfam" id="PF03572">
    <property type="entry name" value="Peptidase_S41"/>
    <property type="match status" value="1"/>
</dbReference>
<dbReference type="Gene3D" id="2.30.42.10">
    <property type="match status" value="1"/>
</dbReference>
<feature type="region of interest" description="Disordered" evidence="6">
    <location>
        <begin position="393"/>
        <end position="438"/>
    </location>
</feature>
<dbReference type="CDD" id="cd07560">
    <property type="entry name" value="Peptidase_S41_CPP"/>
    <property type="match status" value="1"/>
</dbReference>
<name>A0A4Y6UCX9_9PROT</name>
<evidence type="ECO:0000313" key="8">
    <source>
        <dbReference type="EMBL" id="QDH14287.1"/>
    </source>
</evidence>
<dbReference type="GO" id="GO:0008236">
    <property type="term" value="F:serine-type peptidase activity"/>
    <property type="evidence" value="ECO:0007669"/>
    <property type="project" value="UniProtKB-KW"/>
</dbReference>
<evidence type="ECO:0000256" key="4">
    <source>
        <dbReference type="ARBA" id="ARBA00022825"/>
    </source>
</evidence>
<dbReference type="KEGG" id="swf:E3E12_01690"/>
<dbReference type="Proteomes" id="UP000318709">
    <property type="component" value="Chromosome"/>
</dbReference>
<evidence type="ECO:0000256" key="2">
    <source>
        <dbReference type="ARBA" id="ARBA00022670"/>
    </source>
</evidence>
<dbReference type="SUPFAM" id="SSF52096">
    <property type="entry name" value="ClpP/crotonase"/>
    <property type="match status" value="1"/>
</dbReference>
<reference evidence="8 9" key="1">
    <citation type="submission" date="2019-03" db="EMBL/GenBank/DDBJ databases">
        <title>The complete genome sequence of Swingsia_sp. F3b2 LMG30590(T).</title>
        <authorList>
            <person name="Chua K.-O."/>
            <person name="Chan K.-G."/>
            <person name="See-Too W.-S."/>
        </authorList>
    </citation>
    <scope>NUCLEOTIDE SEQUENCE [LARGE SCALE GENOMIC DNA]</scope>
    <source>
        <strain evidence="8 9">F3b2</strain>
    </source>
</reference>
<evidence type="ECO:0000256" key="1">
    <source>
        <dbReference type="ARBA" id="ARBA00009179"/>
    </source>
</evidence>
<keyword evidence="9" id="KW-1185">Reference proteome</keyword>
<dbReference type="PANTHER" id="PTHR32060:SF30">
    <property type="entry name" value="CARBOXY-TERMINAL PROCESSING PROTEASE CTPA"/>
    <property type="match status" value="1"/>
</dbReference>
<dbReference type="GO" id="GO:0007165">
    <property type="term" value="P:signal transduction"/>
    <property type="evidence" value="ECO:0007669"/>
    <property type="project" value="TreeGrafter"/>
</dbReference>
<dbReference type="SUPFAM" id="SSF50156">
    <property type="entry name" value="PDZ domain-like"/>
    <property type="match status" value="1"/>
</dbReference>
<proteinExistence type="inferred from homology"/>
<dbReference type="PANTHER" id="PTHR32060">
    <property type="entry name" value="TAIL-SPECIFIC PROTEASE"/>
    <property type="match status" value="1"/>
</dbReference>
<evidence type="ECO:0000256" key="5">
    <source>
        <dbReference type="RuleBase" id="RU004404"/>
    </source>
</evidence>
<dbReference type="InterPro" id="IPR036034">
    <property type="entry name" value="PDZ_sf"/>
</dbReference>
<dbReference type="NCBIfam" id="TIGR00225">
    <property type="entry name" value="prc"/>
    <property type="match status" value="1"/>
</dbReference>